<keyword evidence="3" id="KW-1185">Reference proteome</keyword>
<evidence type="ECO:0000313" key="3">
    <source>
        <dbReference type="Proteomes" id="UP001222325"/>
    </source>
</evidence>
<accession>A0AAD6U5U1</accession>
<organism evidence="2 3">
    <name type="scientific">Mycena belliarum</name>
    <dbReference type="NCBI Taxonomy" id="1033014"/>
    <lineage>
        <taxon>Eukaryota</taxon>
        <taxon>Fungi</taxon>
        <taxon>Dikarya</taxon>
        <taxon>Basidiomycota</taxon>
        <taxon>Agaricomycotina</taxon>
        <taxon>Agaricomycetes</taxon>
        <taxon>Agaricomycetidae</taxon>
        <taxon>Agaricales</taxon>
        <taxon>Marasmiineae</taxon>
        <taxon>Mycenaceae</taxon>
        <taxon>Mycena</taxon>
    </lineage>
</organism>
<feature type="compositionally biased region" description="Basic residues" evidence="1">
    <location>
        <begin position="345"/>
        <end position="355"/>
    </location>
</feature>
<reference evidence="2" key="1">
    <citation type="submission" date="2023-03" db="EMBL/GenBank/DDBJ databases">
        <title>Massive genome expansion in bonnet fungi (Mycena s.s.) driven by repeated elements and novel gene families across ecological guilds.</title>
        <authorList>
            <consortium name="Lawrence Berkeley National Laboratory"/>
            <person name="Harder C.B."/>
            <person name="Miyauchi S."/>
            <person name="Viragh M."/>
            <person name="Kuo A."/>
            <person name="Thoen E."/>
            <person name="Andreopoulos B."/>
            <person name="Lu D."/>
            <person name="Skrede I."/>
            <person name="Drula E."/>
            <person name="Henrissat B."/>
            <person name="Morin E."/>
            <person name="Kohler A."/>
            <person name="Barry K."/>
            <person name="LaButti K."/>
            <person name="Morin E."/>
            <person name="Salamov A."/>
            <person name="Lipzen A."/>
            <person name="Mereny Z."/>
            <person name="Hegedus B."/>
            <person name="Baldrian P."/>
            <person name="Stursova M."/>
            <person name="Weitz H."/>
            <person name="Taylor A."/>
            <person name="Grigoriev I.V."/>
            <person name="Nagy L.G."/>
            <person name="Martin F."/>
            <person name="Kauserud H."/>
        </authorList>
    </citation>
    <scope>NUCLEOTIDE SEQUENCE</scope>
    <source>
        <strain evidence="2">CBHHK173m</strain>
    </source>
</reference>
<dbReference type="AlphaFoldDB" id="A0AAD6U5U1"/>
<feature type="region of interest" description="Disordered" evidence="1">
    <location>
        <begin position="303"/>
        <end position="355"/>
    </location>
</feature>
<feature type="compositionally biased region" description="Low complexity" evidence="1">
    <location>
        <begin position="178"/>
        <end position="190"/>
    </location>
</feature>
<comment type="caution">
    <text evidence="2">The sequence shown here is derived from an EMBL/GenBank/DDBJ whole genome shotgun (WGS) entry which is preliminary data.</text>
</comment>
<gene>
    <name evidence="2" type="ORF">B0H15DRAFT_286936</name>
</gene>
<evidence type="ECO:0000313" key="2">
    <source>
        <dbReference type="EMBL" id="KAJ7088824.1"/>
    </source>
</evidence>
<proteinExistence type="predicted"/>
<name>A0AAD6U5U1_9AGAR</name>
<protein>
    <submittedName>
        <fullName evidence="2">Uncharacterized protein</fullName>
    </submittedName>
</protein>
<feature type="region of interest" description="Disordered" evidence="1">
    <location>
        <begin position="169"/>
        <end position="190"/>
    </location>
</feature>
<dbReference type="Proteomes" id="UP001222325">
    <property type="component" value="Unassembled WGS sequence"/>
</dbReference>
<evidence type="ECO:0000256" key="1">
    <source>
        <dbReference type="SAM" id="MobiDB-lite"/>
    </source>
</evidence>
<dbReference type="EMBL" id="JARJCN010000025">
    <property type="protein sequence ID" value="KAJ7088824.1"/>
    <property type="molecule type" value="Genomic_DNA"/>
</dbReference>
<sequence length="355" mass="38659">MRRSMTYIPAFPAYLHDCDAELDADRPSAKESMGSNPSRLRLLSSAWPTLPGAGSVLVDAYGVDGQHEGIENNVFDPPMPASSASSQASSEAPLLTRKWWSMGACPTELDDLDPASAHDAIPGSAAPVLGETRPLLESAFITSQNVVIVIPPFDASVDEKPSPVLPFPDARLNAARPSSESAQSSRSYSSSSTAWPVLQAPIPIRPLPSGLLQQPAWNPSPYPSCPPWLVSTHEEHGRPPSKQWSYVGLRLHYQEAVGKPYPSGNDALTMTQGPIRKVRGGRAAHDHRLSYDERSFTQGRRAVGSEHGCFSPPPDIHLPPSLTRKRLREETCPDTQAEDDETPGLHKRRRWSIAC</sequence>